<accession>A0ABR4BFJ1</accession>
<dbReference type="EMBL" id="JBHFEH010000007">
    <property type="protein sequence ID" value="KAL2056602.1"/>
    <property type="molecule type" value="Genomic_DNA"/>
</dbReference>
<reference evidence="1 2" key="1">
    <citation type="submission" date="2024-09" db="EMBL/GenBank/DDBJ databases">
        <title>Rethinking Asexuality: The Enigmatic Case of Functional Sexual Genes in Lepraria (Stereocaulaceae).</title>
        <authorList>
            <person name="Doellman M."/>
            <person name="Sun Y."/>
            <person name="Barcenas-Pena A."/>
            <person name="Lumbsch H.T."/>
            <person name="Grewe F."/>
        </authorList>
    </citation>
    <scope>NUCLEOTIDE SEQUENCE [LARGE SCALE GENOMIC DNA]</scope>
    <source>
        <strain evidence="1 2">Grewe 0041</strain>
    </source>
</reference>
<sequence length="183" mass="21573">MSATSASENKRKLDEIKNDCWHHGDFDLDIDSVLQRLSQLQSQLEVQKAIQKTEKLLLQAPSDKALPNQQATRVKHFIKFVFEKTDRWKERQTQLRKLECDALKFCGLSYTIKEIHELPLAQFDFLVANISDYVRRQKLSEHLYRDDIDRGIQAKFFDPEEEGGTQEIFEAFVRLHRSEQFDD</sequence>
<evidence type="ECO:0000313" key="1">
    <source>
        <dbReference type="EMBL" id="KAL2056602.1"/>
    </source>
</evidence>
<organism evidence="1 2">
    <name type="scientific">Lepraria finkii</name>
    <dbReference type="NCBI Taxonomy" id="1340010"/>
    <lineage>
        <taxon>Eukaryota</taxon>
        <taxon>Fungi</taxon>
        <taxon>Dikarya</taxon>
        <taxon>Ascomycota</taxon>
        <taxon>Pezizomycotina</taxon>
        <taxon>Lecanoromycetes</taxon>
        <taxon>OSLEUM clade</taxon>
        <taxon>Lecanoromycetidae</taxon>
        <taxon>Lecanorales</taxon>
        <taxon>Lecanorineae</taxon>
        <taxon>Stereocaulaceae</taxon>
        <taxon>Lepraria</taxon>
    </lineage>
</organism>
<proteinExistence type="predicted"/>
<dbReference type="Proteomes" id="UP001590951">
    <property type="component" value="Unassembled WGS sequence"/>
</dbReference>
<keyword evidence="2" id="KW-1185">Reference proteome</keyword>
<protein>
    <submittedName>
        <fullName evidence="1">Uncharacterized protein</fullName>
    </submittedName>
</protein>
<gene>
    <name evidence="1" type="ORF">ABVK25_002996</name>
</gene>
<evidence type="ECO:0000313" key="2">
    <source>
        <dbReference type="Proteomes" id="UP001590951"/>
    </source>
</evidence>
<comment type="caution">
    <text evidence="1">The sequence shown here is derived from an EMBL/GenBank/DDBJ whole genome shotgun (WGS) entry which is preliminary data.</text>
</comment>
<name>A0ABR4BFJ1_9LECA</name>